<dbReference type="InterPro" id="IPR013321">
    <property type="entry name" value="Arc_rbn_hlx_hlx"/>
</dbReference>
<dbReference type="SUPFAM" id="SSF47598">
    <property type="entry name" value="Ribbon-helix-helix"/>
    <property type="match status" value="1"/>
</dbReference>
<proteinExistence type="predicted"/>
<protein>
    <submittedName>
        <fullName evidence="1">CopG family transcriptional regulator</fullName>
    </submittedName>
</protein>
<accession>A0A5C6TZM7</accession>
<dbReference type="Proteomes" id="UP000321832">
    <property type="component" value="Unassembled WGS sequence"/>
</dbReference>
<evidence type="ECO:0000313" key="1">
    <source>
        <dbReference type="EMBL" id="TXC66144.1"/>
    </source>
</evidence>
<name>A0A5C6TZM7_9BURK</name>
<organism evidence="1 2">
    <name type="scientific">Piscinibacter aquaticus</name>
    <dbReference type="NCBI Taxonomy" id="392597"/>
    <lineage>
        <taxon>Bacteria</taxon>
        <taxon>Pseudomonadati</taxon>
        <taxon>Pseudomonadota</taxon>
        <taxon>Betaproteobacteria</taxon>
        <taxon>Burkholderiales</taxon>
        <taxon>Sphaerotilaceae</taxon>
        <taxon>Piscinibacter</taxon>
    </lineage>
</organism>
<keyword evidence="2" id="KW-1185">Reference proteome</keyword>
<reference evidence="1 2" key="1">
    <citation type="submission" date="2019-08" db="EMBL/GenBank/DDBJ databases">
        <authorList>
            <person name="Khan S.A."/>
            <person name="Jeon C.O."/>
            <person name="Jeong S.E."/>
        </authorList>
    </citation>
    <scope>NUCLEOTIDE SEQUENCE [LARGE SCALE GENOMIC DNA]</scope>
    <source>
        <strain evidence="2">IMCC1728</strain>
    </source>
</reference>
<dbReference type="Gene3D" id="1.10.1220.10">
    <property type="entry name" value="Met repressor-like"/>
    <property type="match status" value="1"/>
</dbReference>
<sequence length="94" mass="10523">MGMTTIRLEEDLEARISAAAEREGKTFHAFIVDAIVCTVERSESEDEFHRHGEKRLAKLQATGNSVAYEQARAYLEARAQGRHPARPPARKLAC</sequence>
<dbReference type="GO" id="GO:0006355">
    <property type="term" value="P:regulation of DNA-templated transcription"/>
    <property type="evidence" value="ECO:0007669"/>
    <property type="project" value="InterPro"/>
</dbReference>
<dbReference type="InterPro" id="IPR010985">
    <property type="entry name" value="Ribbon_hlx_hlx"/>
</dbReference>
<evidence type="ECO:0000313" key="2">
    <source>
        <dbReference type="Proteomes" id="UP000321832"/>
    </source>
</evidence>
<comment type="caution">
    <text evidence="1">The sequence shown here is derived from an EMBL/GenBank/DDBJ whole genome shotgun (WGS) entry which is preliminary data.</text>
</comment>
<gene>
    <name evidence="1" type="ORF">FSC37_10030</name>
</gene>
<dbReference type="AlphaFoldDB" id="A0A5C6TZM7"/>
<dbReference type="EMBL" id="VOPW01000001">
    <property type="protein sequence ID" value="TXC66144.1"/>
    <property type="molecule type" value="Genomic_DNA"/>
</dbReference>